<dbReference type="GO" id="GO:0015276">
    <property type="term" value="F:ligand-gated monoatomic ion channel activity"/>
    <property type="evidence" value="ECO:0007669"/>
    <property type="project" value="InterPro"/>
</dbReference>
<dbReference type="FunFam" id="1.10.287.70:FF:000143">
    <property type="entry name" value="Probable glutamate receptor"/>
    <property type="match status" value="1"/>
</dbReference>
<feature type="domain" description="Ionotropic glutamate receptor C-terminal" evidence="17">
    <location>
        <begin position="11"/>
        <end position="403"/>
    </location>
</feature>
<keyword evidence="3" id="KW-0813">Transport</keyword>
<feature type="binding site" evidence="13">
    <location>
        <position position="340"/>
    </location>
    <ligand>
        <name>L-glutamate</name>
        <dbReference type="ChEBI" id="CHEBI:29985"/>
    </ligand>
</feature>
<proteinExistence type="inferred from homology"/>
<evidence type="ECO:0000256" key="13">
    <source>
        <dbReference type="PIRSR" id="PIRSR601508-1"/>
    </source>
</evidence>
<comment type="subcellular location">
    <subcellularLocation>
        <location evidence="1">Cell membrane</location>
        <topology evidence="1">Multi-pass membrane protein</topology>
    </subcellularLocation>
</comment>
<dbReference type="CDD" id="cd13717">
    <property type="entry name" value="PBP2_iGluR_putative"/>
    <property type="match status" value="1"/>
</dbReference>
<dbReference type="Gene3D" id="3.40.190.10">
    <property type="entry name" value="Periplasmic binding protein-like II"/>
    <property type="match status" value="2"/>
</dbReference>
<reference evidence="19" key="1">
    <citation type="submission" date="2019-08" db="EMBL/GenBank/DDBJ databases">
        <title>The genome of the North American firefly Photinus pyralis.</title>
        <authorList>
            <consortium name="Photinus pyralis genome working group"/>
            <person name="Fallon T.R."/>
            <person name="Sander Lower S.E."/>
            <person name="Weng J.-K."/>
        </authorList>
    </citation>
    <scope>NUCLEOTIDE SEQUENCE</scope>
    <source>
        <strain evidence="19">TRF0915ILg1</strain>
        <tissue evidence="19">Whole body</tissue>
    </source>
</reference>
<dbReference type="InterPro" id="IPR015683">
    <property type="entry name" value="Ionotropic_Glu_rcpt"/>
</dbReference>
<keyword evidence="8 16" id="KW-0472">Membrane</keyword>
<evidence type="ECO:0000256" key="11">
    <source>
        <dbReference type="ARBA" id="ARBA00023286"/>
    </source>
</evidence>
<evidence type="ECO:0000256" key="12">
    <source>
        <dbReference type="ARBA" id="ARBA00023303"/>
    </source>
</evidence>
<evidence type="ECO:0000256" key="7">
    <source>
        <dbReference type="ARBA" id="ARBA00023065"/>
    </source>
</evidence>
<dbReference type="SUPFAM" id="SSF53850">
    <property type="entry name" value="Periplasmic binding protein-like II"/>
    <property type="match status" value="1"/>
</dbReference>
<evidence type="ECO:0000256" key="15">
    <source>
        <dbReference type="PIRSR" id="PIRSR601508-3"/>
    </source>
</evidence>
<dbReference type="Pfam" id="PF00060">
    <property type="entry name" value="Lig_chan"/>
    <property type="match status" value="1"/>
</dbReference>
<dbReference type="SMART" id="SM00079">
    <property type="entry name" value="PBPe"/>
    <property type="match status" value="1"/>
</dbReference>
<keyword evidence="6 16" id="KW-1133">Transmembrane helix</keyword>
<dbReference type="PANTHER" id="PTHR18966">
    <property type="entry name" value="IONOTROPIC GLUTAMATE RECEPTOR"/>
    <property type="match status" value="1"/>
</dbReference>
<feature type="binding site" evidence="13">
    <location>
        <position position="97"/>
    </location>
    <ligand>
        <name>L-glutamate</name>
        <dbReference type="ChEBI" id="CHEBI:29985"/>
    </ligand>
</feature>
<accession>A0A8K0D8N1</accession>
<sequence>MDLKPPKAFYRIGIAFSMPWIYQEVDSQTGEMQWTGYCVELIQHLSRRLNFDYELVLPQKGSFGKKDASGKWDGLVGDLMRGDTDMAVAPMVIRADREEVIDYIPPFFTQSGISIVMRKPVKETSLFKFMTVLKLEVWGSIGAVLICTALMMWFLDKYSPFSATNKPDVYNYNCREFSLKECFWFALTSFTPQGGGEPPKSLSSRVLVTSYWLFAVLMLATFTANLAAFLTVSRMQAPVQSLEQLAQQTRINYTVVNNSDIHEYFLNMKYAEDTIHRMWKELALNASIDETLYRVWDYPVREQYYSILLGINKAQPVANASEGFRIVNERLDGDFAFIHDSSEIKYEISRNCNFTEVGEVFAEKPYAIAVQQGSHLTDLLSKTVVDLTVDRVIAELHAKYWNNSARGNCDDDDSEGISLESLGGVFIGTVFGLLLGLFVMGGEVFLLKRESTKVKILSNLKENSIVKKEQIQKIVVYPDTVTIGTTFKPVFENNLTPKLSRLSIQSRGRLSQVD</sequence>
<protein>
    <submittedName>
        <fullName evidence="19">Uncharacterized protein</fullName>
    </submittedName>
</protein>
<keyword evidence="20" id="KW-1185">Reference proteome</keyword>
<dbReference type="GO" id="GO:0038023">
    <property type="term" value="F:signaling receptor activity"/>
    <property type="evidence" value="ECO:0007669"/>
    <property type="project" value="InterPro"/>
</dbReference>
<dbReference type="SUPFAM" id="SSF81324">
    <property type="entry name" value="Voltage-gated potassium channels"/>
    <property type="match status" value="1"/>
</dbReference>
<dbReference type="EMBL" id="VTPC01003369">
    <property type="protein sequence ID" value="KAF2898653.1"/>
    <property type="molecule type" value="Genomic_DNA"/>
</dbReference>
<organism evidence="19 20">
    <name type="scientific">Ignelater luminosus</name>
    <name type="common">Cucubano</name>
    <name type="synonym">Pyrophorus luminosus</name>
    <dbReference type="NCBI Taxonomy" id="2038154"/>
    <lineage>
        <taxon>Eukaryota</taxon>
        <taxon>Metazoa</taxon>
        <taxon>Ecdysozoa</taxon>
        <taxon>Arthropoda</taxon>
        <taxon>Hexapoda</taxon>
        <taxon>Insecta</taxon>
        <taxon>Pterygota</taxon>
        <taxon>Neoptera</taxon>
        <taxon>Endopterygota</taxon>
        <taxon>Coleoptera</taxon>
        <taxon>Polyphaga</taxon>
        <taxon>Elateriformia</taxon>
        <taxon>Elateroidea</taxon>
        <taxon>Elateridae</taxon>
        <taxon>Agrypninae</taxon>
        <taxon>Pyrophorini</taxon>
        <taxon>Ignelater</taxon>
    </lineage>
</organism>
<evidence type="ECO:0000313" key="19">
    <source>
        <dbReference type="EMBL" id="KAF2898653.1"/>
    </source>
</evidence>
<dbReference type="SMART" id="SM00918">
    <property type="entry name" value="Lig_chan-Glu_bd"/>
    <property type="match status" value="1"/>
</dbReference>
<feature type="transmembrane region" description="Helical" evidence="16">
    <location>
        <begin position="211"/>
        <end position="232"/>
    </location>
</feature>
<name>A0A8K0D8N1_IGNLU</name>
<dbReference type="Proteomes" id="UP000801492">
    <property type="component" value="Unassembled WGS sequence"/>
</dbReference>
<feature type="site" description="Crucial to convey clamshell closure to channel opening" evidence="14">
    <location>
        <position position="239"/>
    </location>
</feature>
<evidence type="ECO:0000256" key="14">
    <source>
        <dbReference type="PIRSR" id="PIRSR601508-2"/>
    </source>
</evidence>
<evidence type="ECO:0000256" key="5">
    <source>
        <dbReference type="ARBA" id="ARBA00022692"/>
    </source>
</evidence>
<evidence type="ECO:0000313" key="20">
    <source>
        <dbReference type="Proteomes" id="UP000801492"/>
    </source>
</evidence>
<dbReference type="GO" id="GO:0005886">
    <property type="term" value="C:plasma membrane"/>
    <property type="evidence" value="ECO:0007669"/>
    <property type="project" value="UniProtKB-SubCell"/>
</dbReference>
<dbReference type="PRINTS" id="PR00177">
    <property type="entry name" value="NMDARECEPTOR"/>
</dbReference>
<evidence type="ECO:0000256" key="9">
    <source>
        <dbReference type="ARBA" id="ARBA00023170"/>
    </source>
</evidence>
<feature type="domain" description="Ionotropic glutamate receptor L-glutamate and glycine-binding" evidence="18">
    <location>
        <begin position="19"/>
        <end position="81"/>
    </location>
</feature>
<gene>
    <name evidence="19" type="ORF">ILUMI_07524</name>
</gene>
<feature type="transmembrane region" description="Helical" evidence="16">
    <location>
        <begin position="425"/>
        <end position="447"/>
    </location>
</feature>
<evidence type="ECO:0000256" key="2">
    <source>
        <dbReference type="ARBA" id="ARBA00008685"/>
    </source>
</evidence>
<dbReference type="InterPro" id="IPR019594">
    <property type="entry name" value="Glu/Gly-bd"/>
</dbReference>
<evidence type="ECO:0000256" key="10">
    <source>
        <dbReference type="ARBA" id="ARBA00023180"/>
    </source>
</evidence>
<comment type="caution">
    <text evidence="19">The sequence shown here is derived from an EMBL/GenBank/DDBJ whole genome shotgun (WGS) entry which is preliminary data.</text>
</comment>
<keyword evidence="7" id="KW-0406">Ion transport</keyword>
<keyword evidence="4" id="KW-1003">Cell membrane</keyword>
<feature type="disulfide bond" evidence="15">
    <location>
        <begin position="352"/>
        <end position="409"/>
    </location>
</feature>
<evidence type="ECO:0000256" key="8">
    <source>
        <dbReference type="ARBA" id="ARBA00023136"/>
    </source>
</evidence>
<evidence type="ECO:0000256" key="1">
    <source>
        <dbReference type="ARBA" id="ARBA00004651"/>
    </source>
</evidence>
<dbReference type="FunFam" id="3.40.190.10:FF:000210">
    <property type="entry name" value="Glutamate receptor ionotropic, kainate 1"/>
    <property type="match status" value="1"/>
</dbReference>
<dbReference type="AlphaFoldDB" id="A0A8K0D8N1"/>
<evidence type="ECO:0000256" key="16">
    <source>
        <dbReference type="SAM" id="Phobius"/>
    </source>
</evidence>
<feature type="transmembrane region" description="Helical" evidence="16">
    <location>
        <begin position="135"/>
        <end position="155"/>
    </location>
</feature>
<dbReference type="InterPro" id="IPR001508">
    <property type="entry name" value="Iono_Glu_rcpt_met"/>
</dbReference>
<evidence type="ECO:0000256" key="4">
    <source>
        <dbReference type="ARBA" id="ARBA00022475"/>
    </source>
</evidence>
<evidence type="ECO:0000256" key="3">
    <source>
        <dbReference type="ARBA" id="ARBA00022448"/>
    </source>
</evidence>
<dbReference type="OrthoDB" id="5984008at2759"/>
<evidence type="ECO:0000256" key="6">
    <source>
        <dbReference type="ARBA" id="ARBA00022989"/>
    </source>
</evidence>
<keyword evidence="12" id="KW-0407">Ion channel</keyword>
<keyword evidence="15" id="KW-1015">Disulfide bond</keyword>
<evidence type="ECO:0000259" key="18">
    <source>
        <dbReference type="SMART" id="SM00918"/>
    </source>
</evidence>
<keyword evidence="9" id="KW-0675">Receptor</keyword>
<dbReference type="Pfam" id="PF10613">
    <property type="entry name" value="Lig_chan-Glu_bd"/>
    <property type="match status" value="1"/>
</dbReference>
<dbReference type="InterPro" id="IPR001320">
    <property type="entry name" value="Iontro_rcpt_C"/>
</dbReference>
<feature type="binding site" evidence="13">
    <location>
        <position position="90"/>
    </location>
    <ligand>
        <name>L-glutamate</name>
        <dbReference type="ChEBI" id="CHEBI:29985"/>
    </ligand>
</feature>
<evidence type="ECO:0000259" key="17">
    <source>
        <dbReference type="SMART" id="SM00079"/>
    </source>
</evidence>
<keyword evidence="5 16" id="KW-0812">Transmembrane</keyword>
<keyword evidence="10" id="KW-0325">Glycoprotein</keyword>
<keyword evidence="11" id="KW-1071">Ligand-gated ion channel</keyword>
<comment type="similarity">
    <text evidence="2">Belongs to the glutamate-gated ion channel (TC 1.A.10.1) family.</text>
</comment>